<dbReference type="InterPro" id="IPR036291">
    <property type="entry name" value="NAD(P)-bd_dom_sf"/>
</dbReference>
<evidence type="ECO:0000313" key="5">
    <source>
        <dbReference type="Proteomes" id="UP000193411"/>
    </source>
</evidence>
<dbReference type="Gene3D" id="3.40.50.720">
    <property type="entry name" value="NAD(P)-binding Rossmann-like Domain"/>
    <property type="match status" value="1"/>
</dbReference>
<dbReference type="PRINTS" id="PR00080">
    <property type="entry name" value="SDRFAMILY"/>
</dbReference>
<dbReference type="AlphaFoldDB" id="A0A1Y2HRH0"/>
<evidence type="ECO:0008006" key="6">
    <source>
        <dbReference type="Google" id="ProtNLM"/>
    </source>
</evidence>
<accession>A0A1Y2HRH0</accession>
<dbReference type="Pfam" id="PF00106">
    <property type="entry name" value="adh_short"/>
    <property type="match status" value="1"/>
</dbReference>
<organism evidence="4 5">
    <name type="scientific">Catenaria anguillulae PL171</name>
    <dbReference type="NCBI Taxonomy" id="765915"/>
    <lineage>
        <taxon>Eukaryota</taxon>
        <taxon>Fungi</taxon>
        <taxon>Fungi incertae sedis</taxon>
        <taxon>Blastocladiomycota</taxon>
        <taxon>Blastocladiomycetes</taxon>
        <taxon>Blastocladiales</taxon>
        <taxon>Catenariaceae</taxon>
        <taxon>Catenaria</taxon>
    </lineage>
</organism>
<feature type="coiled-coil region" evidence="3">
    <location>
        <begin position="49"/>
        <end position="107"/>
    </location>
</feature>
<keyword evidence="3" id="KW-0175">Coiled coil</keyword>
<gene>
    <name evidence="4" type="ORF">BCR44DRAFT_1498828</name>
</gene>
<reference evidence="4 5" key="1">
    <citation type="submission" date="2016-07" db="EMBL/GenBank/DDBJ databases">
        <title>Pervasive Adenine N6-methylation of Active Genes in Fungi.</title>
        <authorList>
            <consortium name="DOE Joint Genome Institute"/>
            <person name="Mondo S.J."/>
            <person name="Dannebaum R.O."/>
            <person name="Kuo R.C."/>
            <person name="Labutti K."/>
            <person name="Haridas S."/>
            <person name="Kuo A."/>
            <person name="Salamov A."/>
            <person name="Ahrendt S.R."/>
            <person name="Lipzen A."/>
            <person name="Sullivan W."/>
            <person name="Andreopoulos W.B."/>
            <person name="Clum A."/>
            <person name="Lindquist E."/>
            <person name="Daum C."/>
            <person name="Ramamoorthy G.K."/>
            <person name="Gryganskyi A."/>
            <person name="Culley D."/>
            <person name="Magnuson J.K."/>
            <person name="James T.Y."/>
            <person name="O'Malley M.A."/>
            <person name="Stajich J.E."/>
            <person name="Spatafora J.W."/>
            <person name="Visel A."/>
            <person name="Grigoriev I.V."/>
        </authorList>
    </citation>
    <scope>NUCLEOTIDE SEQUENCE [LARGE SCALE GENOMIC DNA]</scope>
    <source>
        <strain evidence="4 5">PL171</strain>
    </source>
</reference>
<keyword evidence="5" id="KW-1185">Reference proteome</keyword>
<evidence type="ECO:0000256" key="3">
    <source>
        <dbReference type="SAM" id="Coils"/>
    </source>
</evidence>
<dbReference type="SUPFAM" id="SSF51735">
    <property type="entry name" value="NAD(P)-binding Rossmann-fold domains"/>
    <property type="match status" value="1"/>
</dbReference>
<keyword evidence="1" id="KW-0560">Oxidoreductase</keyword>
<dbReference type="GO" id="GO:0016491">
    <property type="term" value="F:oxidoreductase activity"/>
    <property type="evidence" value="ECO:0007669"/>
    <property type="project" value="UniProtKB-KW"/>
</dbReference>
<dbReference type="STRING" id="765915.A0A1Y2HRH0"/>
<comment type="similarity">
    <text evidence="2">Belongs to the short-chain dehydrogenases/reductases (SDR) family.</text>
</comment>
<name>A0A1Y2HRH0_9FUNG</name>
<protein>
    <recommendedName>
        <fullName evidence="6">NAD(P)-binding protein</fullName>
    </recommendedName>
</protein>
<dbReference type="PRINTS" id="PR00081">
    <property type="entry name" value="GDHRDH"/>
</dbReference>
<evidence type="ECO:0000256" key="1">
    <source>
        <dbReference type="ARBA" id="ARBA00023002"/>
    </source>
</evidence>
<evidence type="ECO:0000256" key="2">
    <source>
        <dbReference type="RuleBase" id="RU000363"/>
    </source>
</evidence>
<dbReference type="PANTHER" id="PTHR43157:SF31">
    <property type="entry name" value="PHOSPHATIDYLINOSITOL-GLYCAN BIOSYNTHESIS CLASS F PROTEIN"/>
    <property type="match status" value="1"/>
</dbReference>
<dbReference type="OrthoDB" id="191139at2759"/>
<dbReference type="InterPro" id="IPR002347">
    <property type="entry name" value="SDR_fam"/>
</dbReference>
<sequence>MSAGFTIAQIPSLVGKTFVVTGANTGIGLITAKELARKGGDVILCCRSEAKATEAIQKIQSEFKQANVESAGKLEFIQLDLQSLKSAEAAARAIRQKKQRIDVLINNAGIMAVPFALTKDGIESQFGTNHMGHFVFTTLLLPLIPRDGSGRIINLSSIAHKSPYSVGLLNLDQLFVPTHRLRVPNRKPKRSTLPANRTAIQTVQFALYQGARGQTAPIQSYAVHPGVVNTELDRNLPAGLGPIIGGIAKFMYPYVSISPENGSRTSLAAATFPELGVPNGTYFVPQGKPETPTRFARDPALADKLWSISMEITKKVLGDEVAAEIEKNVSA</sequence>
<evidence type="ECO:0000313" key="4">
    <source>
        <dbReference type="EMBL" id="ORZ36303.1"/>
    </source>
</evidence>
<dbReference type="PANTHER" id="PTHR43157">
    <property type="entry name" value="PHOSPHATIDYLINOSITOL-GLYCAN BIOSYNTHESIS CLASS F PROTEIN-RELATED"/>
    <property type="match status" value="1"/>
</dbReference>
<dbReference type="Proteomes" id="UP000193411">
    <property type="component" value="Unassembled WGS sequence"/>
</dbReference>
<proteinExistence type="inferred from homology"/>
<dbReference type="EMBL" id="MCFL01000017">
    <property type="protein sequence ID" value="ORZ36303.1"/>
    <property type="molecule type" value="Genomic_DNA"/>
</dbReference>
<comment type="caution">
    <text evidence="4">The sequence shown here is derived from an EMBL/GenBank/DDBJ whole genome shotgun (WGS) entry which is preliminary data.</text>
</comment>